<feature type="region of interest" description="Disordered" evidence="5">
    <location>
        <begin position="411"/>
        <end position="443"/>
    </location>
</feature>
<dbReference type="Pfam" id="PF00173">
    <property type="entry name" value="Cyt-b5"/>
    <property type="match status" value="1"/>
</dbReference>
<dbReference type="InterPro" id="IPR017956">
    <property type="entry name" value="AT_hook_DNA-bd_motif"/>
</dbReference>
<dbReference type="PROSITE" id="PS50255">
    <property type="entry name" value="CYTOCHROME_B5_2"/>
    <property type="match status" value="1"/>
</dbReference>
<dbReference type="GeneID" id="28829200"/>
<evidence type="ECO:0000256" key="2">
    <source>
        <dbReference type="ARBA" id="ARBA00022723"/>
    </source>
</evidence>
<dbReference type="Gene3D" id="3.10.120.10">
    <property type="entry name" value="Cytochrome b5-like heme/steroid binding domain"/>
    <property type="match status" value="1"/>
</dbReference>
<name>A0A194XKP6_MOLSC</name>
<feature type="compositionally biased region" description="Acidic residues" evidence="5">
    <location>
        <begin position="145"/>
        <end position="155"/>
    </location>
</feature>
<organism evidence="7 8">
    <name type="scientific">Mollisia scopiformis</name>
    <name type="common">Conifer needle endophyte fungus</name>
    <name type="synonym">Phialocephala scopiformis</name>
    <dbReference type="NCBI Taxonomy" id="149040"/>
    <lineage>
        <taxon>Eukaryota</taxon>
        <taxon>Fungi</taxon>
        <taxon>Dikarya</taxon>
        <taxon>Ascomycota</taxon>
        <taxon>Pezizomycotina</taxon>
        <taxon>Leotiomycetes</taxon>
        <taxon>Helotiales</taxon>
        <taxon>Mollisiaceae</taxon>
        <taxon>Mollisia</taxon>
    </lineage>
</organism>
<evidence type="ECO:0000256" key="3">
    <source>
        <dbReference type="ARBA" id="ARBA00023004"/>
    </source>
</evidence>
<evidence type="ECO:0000256" key="5">
    <source>
        <dbReference type="SAM" id="MobiDB-lite"/>
    </source>
</evidence>
<feature type="region of interest" description="Disordered" evidence="5">
    <location>
        <begin position="567"/>
        <end position="593"/>
    </location>
</feature>
<dbReference type="GO" id="GO:0003677">
    <property type="term" value="F:DNA binding"/>
    <property type="evidence" value="ECO:0007669"/>
    <property type="project" value="InterPro"/>
</dbReference>
<dbReference type="PANTHER" id="PTHR19359">
    <property type="entry name" value="CYTOCHROME B5"/>
    <property type="match status" value="1"/>
</dbReference>
<dbReference type="OrthoDB" id="260519at2759"/>
<dbReference type="GO" id="GO:0016020">
    <property type="term" value="C:membrane"/>
    <property type="evidence" value="ECO:0007669"/>
    <property type="project" value="TreeGrafter"/>
</dbReference>
<dbReference type="SMART" id="SM00384">
    <property type="entry name" value="AT_hook"/>
    <property type="match status" value="2"/>
</dbReference>
<sequence length="593" mass="63928">MAFGSKEDKYRLISLEELAQHNTPESAWLAIKQKNQQEWSVYDFTEFLESHPGGEGILLVYAGRDGSSVYNAKHGDFRITQQRDVTKVGILDPCTVTEAFAKTGSVVRPTKTRKNPPNSDRMDIDTVEPSSAEKRKVNFDKDSEYADEVEEEAEEVPAKKAKTTPAKFVFGPDKNLEAGKKITGRPRGRPRKQTTNPTASESPTKPVSPVKQTDSTPARKRGRPAKIKHEVTDDNSNTVSTFKEDPTTQPEEPVQPGTTFWDTGPNMYARARKAGFNPNPTGPWKGPSRDDIAILRDRLSGVDSSKKRETEELAKAKELGDYKSGLVTGTFIQNARGFFIPVPGYEPFLSSVEKCNGIVGAAFLESQKTGEDPVVVQRKLERVTRKDSMSVEGVDSEDDYDVGGVNVISKAAARGRGRGNRSRGRGGVDRTAKEPKIEPPAYTGLFAPFSRRKESPCESITSNVSNPFGTIPATIQQPGHLGGGNGLFGPGQAAGGFGDTTTAPNQQIVQQKPGLFAHERGTSFAAPPTSSYNTGITVCPGSSYSSGVHSNLFAAFGPFKGSTVHPTPADPVNGGSGSTSGAGSMGRVCKRPW</sequence>
<dbReference type="Proteomes" id="UP000070700">
    <property type="component" value="Unassembled WGS sequence"/>
</dbReference>
<dbReference type="GO" id="GO:0046872">
    <property type="term" value="F:metal ion binding"/>
    <property type="evidence" value="ECO:0007669"/>
    <property type="project" value="UniProtKB-KW"/>
</dbReference>
<feature type="region of interest" description="Disordered" evidence="5">
    <location>
        <begin position="108"/>
        <end position="260"/>
    </location>
</feature>
<dbReference type="PROSITE" id="PS00191">
    <property type="entry name" value="CYTOCHROME_B5_1"/>
    <property type="match status" value="1"/>
</dbReference>
<dbReference type="InterPro" id="IPR050668">
    <property type="entry name" value="Cytochrome_b5"/>
</dbReference>
<feature type="compositionally biased region" description="Basic and acidic residues" evidence="5">
    <location>
        <begin position="426"/>
        <end position="437"/>
    </location>
</feature>
<evidence type="ECO:0000256" key="4">
    <source>
        <dbReference type="ARBA" id="ARBA00038168"/>
    </source>
</evidence>
<feature type="compositionally biased region" description="Gly residues" evidence="5">
    <location>
        <begin position="574"/>
        <end position="584"/>
    </location>
</feature>
<reference evidence="7 8" key="1">
    <citation type="submission" date="2015-10" db="EMBL/GenBank/DDBJ databases">
        <title>Full genome of DAOMC 229536 Phialocephala scopiformis, a fungal endophyte of spruce producing the potent anti-insectan compound rugulosin.</title>
        <authorList>
            <consortium name="DOE Joint Genome Institute"/>
            <person name="Walker A.K."/>
            <person name="Frasz S.L."/>
            <person name="Seifert K.A."/>
            <person name="Miller J.D."/>
            <person name="Mondo S.J."/>
            <person name="Labutti K."/>
            <person name="Lipzen A."/>
            <person name="Dockter R."/>
            <person name="Kennedy M."/>
            <person name="Grigoriev I.V."/>
            <person name="Spatafora J.W."/>
        </authorList>
    </citation>
    <scope>NUCLEOTIDE SEQUENCE [LARGE SCALE GENOMIC DNA]</scope>
    <source>
        <strain evidence="7 8">CBS 120377</strain>
    </source>
</reference>
<feature type="domain" description="Cytochrome b5 heme-binding" evidence="6">
    <location>
        <begin position="10"/>
        <end position="92"/>
    </location>
</feature>
<accession>A0A194XKP6</accession>
<proteinExistence type="inferred from homology"/>
<dbReference type="KEGG" id="psco:LY89DRAFT_730408"/>
<feature type="compositionally biased region" description="Basic and acidic residues" evidence="5">
    <location>
        <begin position="131"/>
        <end position="144"/>
    </location>
</feature>
<evidence type="ECO:0000313" key="7">
    <source>
        <dbReference type="EMBL" id="KUJ20362.1"/>
    </source>
</evidence>
<keyword evidence="8" id="KW-1185">Reference proteome</keyword>
<dbReference type="RefSeq" id="XP_018074717.1">
    <property type="nucleotide sequence ID" value="XM_018219474.1"/>
</dbReference>
<dbReference type="InterPro" id="IPR001199">
    <property type="entry name" value="Cyt_B5-like_heme/steroid-bd"/>
</dbReference>
<dbReference type="GO" id="GO:0020037">
    <property type="term" value="F:heme binding"/>
    <property type="evidence" value="ECO:0007669"/>
    <property type="project" value="InterPro"/>
</dbReference>
<feature type="compositionally biased region" description="Basic residues" evidence="5">
    <location>
        <begin position="182"/>
        <end position="192"/>
    </location>
</feature>
<dbReference type="SUPFAM" id="SSF55856">
    <property type="entry name" value="Cytochrome b5-like heme/steroid binding domain"/>
    <property type="match status" value="1"/>
</dbReference>
<protein>
    <recommendedName>
        <fullName evidence="6">Cytochrome b5 heme-binding domain-containing protein</fullName>
    </recommendedName>
</protein>
<keyword evidence="2" id="KW-0479">Metal-binding</keyword>
<dbReference type="EMBL" id="KQ947409">
    <property type="protein sequence ID" value="KUJ20362.1"/>
    <property type="molecule type" value="Genomic_DNA"/>
</dbReference>
<dbReference type="InterPro" id="IPR036400">
    <property type="entry name" value="Cyt_B5-like_heme/steroid_sf"/>
</dbReference>
<comment type="similarity">
    <text evidence="4">Belongs to the cytochrome b5 family.</text>
</comment>
<dbReference type="PANTHER" id="PTHR19359:SF14">
    <property type="entry name" value="CYTOCHROME B5 A"/>
    <property type="match status" value="1"/>
</dbReference>
<keyword evidence="1" id="KW-0349">Heme</keyword>
<dbReference type="SMART" id="SM01117">
    <property type="entry name" value="Cyt-b5"/>
    <property type="match status" value="1"/>
</dbReference>
<feature type="compositionally biased region" description="Polar residues" evidence="5">
    <location>
        <begin position="193"/>
        <end position="216"/>
    </location>
</feature>
<feature type="compositionally biased region" description="Basic residues" evidence="5">
    <location>
        <begin position="413"/>
        <end position="424"/>
    </location>
</feature>
<dbReference type="AlphaFoldDB" id="A0A194XKP6"/>
<dbReference type="InterPro" id="IPR018506">
    <property type="entry name" value="Cyt_B5_heme-BS"/>
</dbReference>
<evidence type="ECO:0000259" key="6">
    <source>
        <dbReference type="PROSITE" id="PS50255"/>
    </source>
</evidence>
<keyword evidence="3" id="KW-0408">Iron</keyword>
<dbReference type="InParanoid" id="A0A194XKP6"/>
<evidence type="ECO:0000256" key="1">
    <source>
        <dbReference type="ARBA" id="ARBA00022617"/>
    </source>
</evidence>
<gene>
    <name evidence="7" type="ORF">LY89DRAFT_730408</name>
</gene>
<evidence type="ECO:0000313" key="8">
    <source>
        <dbReference type="Proteomes" id="UP000070700"/>
    </source>
</evidence>